<evidence type="ECO:0000313" key="2">
    <source>
        <dbReference type="Proteomes" id="UP000823842"/>
    </source>
</evidence>
<protein>
    <recommendedName>
        <fullName evidence="3">HipA-like C-terminal domain-containing protein</fullName>
    </recommendedName>
</protein>
<reference evidence="1" key="1">
    <citation type="journal article" date="2021" name="PeerJ">
        <title>Extensive microbial diversity within the chicken gut microbiome revealed by metagenomics and culture.</title>
        <authorList>
            <person name="Gilroy R."/>
            <person name="Ravi A."/>
            <person name="Getino M."/>
            <person name="Pursley I."/>
            <person name="Horton D.L."/>
            <person name="Alikhan N.F."/>
            <person name="Baker D."/>
            <person name="Gharbi K."/>
            <person name="Hall N."/>
            <person name="Watson M."/>
            <person name="Adriaenssens E.M."/>
            <person name="Foster-Nyarko E."/>
            <person name="Jarju S."/>
            <person name="Secka A."/>
            <person name="Antonio M."/>
            <person name="Oren A."/>
            <person name="Chaudhuri R.R."/>
            <person name="La Ragione R."/>
            <person name="Hildebrand F."/>
            <person name="Pallen M.J."/>
        </authorList>
    </citation>
    <scope>NUCLEOTIDE SEQUENCE</scope>
    <source>
        <strain evidence="1">ChiSjej1B19-5720</strain>
    </source>
</reference>
<dbReference type="Gene3D" id="1.10.1070.20">
    <property type="match status" value="1"/>
</dbReference>
<comment type="caution">
    <text evidence="1">The sequence shown here is derived from an EMBL/GenBank/DDBJ whole genome shotgun (WGS) entry which is preliminary data.</text>
</comment>
<dbReference type="EMBL" id="DWYZ01000198">
    <property type="protein sequence ID" value="HJB29187.1"/>
    <property type="molecule type" value="Genomic_DNA"/>
</dbReference>
<accession>A0A9D2RWE6</accession>
<sequence>MIFDNKKYDYANRTGNLKAEAVGVVKGEKHFPIFPGNLVFKPLTKSKPFSTPLFAYAEVFWSQVINEYFMPAPLYQLAFCFGYEKETGKYYDYGTIVPMIYKEGEHLLNLLEFFRAYPDEKADIDNYLNYCQMFYDYTDILETAFFQEHPQIAEQLAMQILVSILKGDQNYHYENVAFLCDSSNKILRMAPMIDHEFSTYFMFPDSTARHEYWFGQLQRSIAGDPVSPEEFSQLPNPTERRLMEKSAVCLHKNLLYMKDHFPETVQEFALKLNALETALLKDPRAFFLEKSLGYPDTANSNAFYIGKARYKDHDETQAKIYEAKFGHSGKTIDFTKVSARIIGEIKQIIHQLQHILLK</sequence>
<evidence type="ECO:0008006" key="3">
    <source>
        <dbReference type="Google" id="ProtNLM"/>
    </source>
</evidence>
<dbReference type="AlphaFoldDB" id="A0A9D2RWE6"/>
<organism evidence="1 2">
    <name type="scientific">Candidatus Blautia faecavium</name>
    <dbReference type="NCBI Taxonomy" id="2838487"/>
    <lineage>
        <taxon>Bacteria</taxon>
        <taxon>Bacillati</taxon>
        <taxon>Bacillota</taxon>
        <taxon>Clostridia</taxon>
        <taxon>Lachnospirales</taxon>
        <taxon>Lachnospiraceae</taxon>
        <taxon>Blautia</taxon>
    </lineage>
</organism>
<proteinExistence type="predicted"/>
<evidence type="ECO:0000313" key="1">
    <source>
        <dbReference type="EMBL" id="HJB29187.1"/>
    </source>
</evidence>
<dbReference type="Proteomes" id="UP000823842">
    <property type="component" value="Unassembled WGS sequence"/>
</dbReference>
<gene>
    <name evidence="1" type="ORF">IAA06_10410</name>
</gene>
<name>A0A9D2RWE6_9FIRM</name>
<reference evidence="1" key="2">
    <citation type="submission" date="2021-04" db="EMBL/GenBank/DDBJ databases">
        <authorList>
            <person name="Gilroy R."/>
        </authorList>
    </citation>
    <scope>NUCLEOTIDE SEQUENCE</scope>
    <source>
        <strain evidence="1">ChiSjej1B19-5720</strain>
    </source>
</reference>